<evidence type="ECO:0000256" key="1">
    <source>
        <dbReference type="SAM" id="MobiDB-lite"/>
    </source>
</evidence>
<dbReference type="InterPro" id="IPR052945">
    <property type="entry name" value="Mitotic_Regulator"/>
</dbReference>
<feature type="compositionally biased region" description="Basic and acidic residues" evidence="1">
    <location>
        <begin position="187"/>
        <end position="197"/>
    </location>
</feature>
<dbReference type="OrthoDB" id="9792653at2"/>
<dbReference type="PANTHER" id="PTHR43628">
    <property type="entry name" value="ACTIVATOR OF C KINASE PROTEIN 1-RELATED"/>
    <property type="match status" value="1"/>
</dbReference>
<reference evidence="2 3" key="1">
    <citation type="submission" date="2019-09" db="EMBL/GenBank/DDBJ databases">
        <authorList>
            <person name="Chandra G."/>
            <person name="Truman W A."/>
        </authorList>
    </citation>
    <scope>NUCLEOTIDE SEQUENCE [LARGE SCALE GENOMIC DNA]</scope>
    <source>
        <strain evidence="2">PS659</strain>
    </source>
</reference>
<organism evidence="2 3">
    <name type="scientific">Pseudomonas fluorescens</name>
    <dbReference type="NCBI Taxonomy" id="294"/>
    <lineage>
        <taxon>Bacteria</taxon>
        <taxon>Pseudomonadati</taxon>
        <taxon>Pseudomonadota</taxon>
        <taxon>Gammaproteobacteria</taxon>
        <taxon>Pseudomonadales</taxon>
        <taxon>Pseudomonadaceae</taxon>
        <taxon>Pseudomonas</taxon>
    </lineage>
</organism>
<accession>A0A5E6S4I3</accession>
<evidence type="ECO:0008006" key="4">
    <source>
        <dbReference type="Google" id="ProtNLM"/>
    </source>
</evidence>
<dbReference type="AlphaFoldDB" id="A0A5E6S4I3"/>
<sequence length="361" mass="38916">MRSARPSYSPDDPIDQFNLGVRYANGEDGRKAPTVAFHWYRKAAKQGYAPAQHNLAVCYAIGFGVTQDDALAARWYRKAAQQGYAAAQSNLGVCYAQGVGVPADASLAVFWSLKAGVQGEVTAQCNLGYFYHSGTGVTVSYSVAAAWYRKAAEQGSELAKTRFGKLSDSGIKPAMLNVKGEYMPPRKSTEVKQKTDLPKSNTYSLPRNSPRIAVSPCPICKVRIADHALKAHIREYHRPEPKLDPNTPKRPRIKKPAGPTLPVLSVSSNPVPAPAKASLESLCPRCGGDGGVRGGCSKCDGTGWVSLAMEHDVIYRPDKGIGENSRISNSDYLGGNGGAHFREIDGRIGTNPTHDDYSEES</sequence>
<dbReference type="Pfam" id="PF08238">
    <property type="entry name" value="Sel1"/>
    <property type="match status" value="4"/>
</dbReference>
<evidence type="ECO:0000313" key="3">
    <source>
        <dbReference type="Proteomes" id="UP000326729"/>
    </source>
</evidence>
<evidence type="ECO:0000313" key="2">
    <source>
        <dbReference type="EMBL" id="VVM75280.1"/>
    </source>
</evidence>
<feature type="region of interest" description="Disordered" evidence="1">
    <location>
        <begin position="185"/>
        <end position="205"/>
    </location>
</feature>
<name>A0A5E6S4I3_PSEFL</name>
<proteinExistence type="predicted"/>
<dbReference type="InterPro" id="IPR011990">
    <property type="entry name" value="TPR-like_helical_dom_sf"/>
</dbReference>
<dbReference type="InterPro" id="IPR006597">
    <property type="entry name" value="Sel1-like"/>
</dbReference>
<dbReference type="Gene3D" id="1.25.40.10">
    <property type="entry name" value="Tetratricopeptide repeat domain"/>
    <property type="match status" value="1"/>
</dbReference>
<dbReference type="RefSeq" id="WP_150716001.1">
    <property type="nucleotide sequence ID" value="NZ_CABVGY010000009.1"/>
</dbReference>
<feature type="region of interest" description="Disordered" evidence="1">
    <location>
        <begin position="239"/>
        <end position="269"/>
    </location>
</feature>
<gene>
    <name evidence="2" type="ORF">PS659_02055</name>
</gene>
<dbReference type="EMBL" id="CABVGY010000009">
    <property type="protein sequence ID" value="VVM75280.1"/>
    <property type="molecule type" value="Genomic_DNA"/>
</dbReference>
<dbReference type="SUPFAM" id="SSF81901">
    <property type="entry name" value="HCP-like"/>
    <property type="match status" value="1"/>
</dbReference>
<dbReference type="Proteomes" id="UP000326729">
    <property type="component" value="Unassembled WGS sequence"/>
</dbReference>
<dbReference type="PANTHER" id="PTHR43628:SF1">
    <property type="entry name" value="CHITIN SYNTHASE REGULATORY FACTOR 2-RELATED"/>
    <property type="match status" value="1"/>
</dbReference>
<dbReference type="SMART" id="SM00671">
    <property type="entry name" value="SEL1"/>
    <property type="match status" value="4"/>
</dbReference>
<protein>
    <recommendedName>
        <fullName evidence="4">Sel1 repeat family protein</fullName>
    </recommendedName>
</protein>